<dbReference type="InterPro" id="IPR029033">
    <property type="entry name" value="His_PPase_superfam"/>
</dbReference>
<dbReference type="Gene3D" id="3.40.50.1240">
    <property type="entry name" value="Phosphoglycerate mutase-like"/>
    <property type="match status" value="1"/>
</dbReference>
<evidence type="ECO:0000313" key="2">
    <source>
        <dbReference type="Proteomes" id="UP000319836"/>
    </source>
</evidence>
<evidence type="ECO:0000313" key="1">
    <source>
        <dbReference type="EMBL" id="TMQ71974.1"/>
    </source>
</evidence>
<accession>A0A538U7U3</accession>
<dbReference type="Proteomes" id="UP000319836">
    <property type="component" value="Unassembled WGS sequence"/>
</dbReference>
<protein>
    <recommendedName>
        <fullName evidence="3">Phosphohistidine phosphatase SixA</fullName>
    </recommendedName>
</protein>
<name>A0A538U7U3_UNCEI</name>
<dbReference type="EMBL" id="VBPA01000086">
    <property type="protein sequence ID" value="TMQ71974.1"/>
    <property type="molecule type" value="Genomic_DNA"/>
</dbReference>
<reference evidence="1 2" key="1">
    <citation type="journal article" date="2019" name="Nat. Microbiol.">
        <title>Mediterranean grassland soil C-N compound turnover is dependent on rainfall and depth, and is mediated by genomically divergent microorganisms.</title>
        <authorList>
            <person name="Diamond S."/>
            <person name="Andeer P.F."/>
            <person name="Li Z."/>
            <person name="Crits-Christoph A."/>
            <person name="Burstein D."/>
            <person name="Anantharaman K."/>
            <person name="Lane K.R."/>
            <person name="Thomas B.C."/>
            <person name="Pan C."/>
            <person name="Northen T.R."/>
            <person name="Banfield J.F."/>
        </authorList>
    </citation>
    <scope>NUCLEOTIDE SEQUENCE [LARGE SCALE GENOMIC DNA]</scope>
    <source>
        <strain evidence="1">WS_10</strain>
    </source>
</reference>
<organism evidence="1 2">
    <name type="scientific">Eiseniibacteriota bacterium</name>
    <dbReference type="NCBI Taxonomy" id="2212470"/>
    <lineage>
        <taxon>Bacteria</taxon>
        <taxon>Candidatus Eiseniibacteriota</taxon>
    </lineage>
</organism>
<gene>
    <name evidence="1" type="ORF">E6K80_04010</name>
</gene>
<sequence length="94" mass="9825">MGALAPGNSFRAVIDRLAHLPAEEVVALVGHEPDLGKLAGVLLLGAPAALPLKKAGACAISFDEKVAAGAGRLEWFLAPGMLRRHVRHSRKAKV</sequence>
<comment type="caution">
    <text evidence="1">The sequence shown here is derived from an EMBL/GenBank/DDBJ whole genome shotgun (WGS) entry which is preliminary data.</text>
</comment>
<proteinExistence type="predicted"/>
<evidence type="ECO:0008006" key="3">
    <source>
        <dbReference type="Google" id="ProtNLM"/>
    </source>
</evidence>
<dbReference type="AlphaFoldDB" id="A0A538U7U3"/>